<gene>
    <name evidence="3" type="ORF">SAMN02745114_00363</name>
</gene>
<sequence>MSDKIPNMDYDADEVIDSFKSKFKWPSSNEVEVVVKPPKVGLKFLISLLITLVAGAGVYYMMIPAMNFKSTDFYTFWFIIIAIFCASFYLLCGANKKVERREYCKKRSIFPIVLVAMMLVVMAVGWLVGCTLFRAKSYSELVDVKESSFSEDFKDINYTDVPRLDALTSKVLADQQLGSLSEYKSQYVVSNVSTQINYKNHPVRVAYLEYANVFKWFNNTKNGLPAYMLTDLVSQNVTVVNCVEKFGSGIKYSPTELFNEKLIRHLRFQYPTALLDTPNFEIDDEAHPYWITPVLDKTIGLFGGTDVKGAIVTDALTGESEYYSMGQIRTDDSLNWIDVVYNENLVIQQYNYHGKLSHGFWNSIIFQNDVNVTSDGSGVIAMDDDVWVYTGVTSAEADTSNFGFILCNQRTKELRYYKNGGAQESSAQASAVDMVQQYRYQATFPILLDIEGQPTYFMSLYGDGYTVKGYALVNLDDKTIVGTGLLDNEKSHSNALNAAVENYISALKDKNKVDQDANADDYKVDDSSSNTVVDGDNASADSTTEQPQEEQKLTVTGEVKDIKTSVNDGNTVYYLQVKGKYYYITVTDCMDVLLINKGDKVKVTYTKDSDKFVLASDVEVVK</sequence>
<dbReference type="STRING" id="290054.SAMN02745114_00363"/>
<dbReference type="AlphaFoldDB" id="A0A1T4KA56"/>
<proteinExistence type="predicted"/>
<name>A0A1T4KA56_9FIRM</name>
<keyword evidence="2" id="KW-0812">Transmembrane</keyword>
<evidence type="ECO:0000256" key="1">
    <source>
        <dbReference type="SAM" id="MobiDB-lite"/>
    </source>
</evidence>
<keyword evidence="4" id="KW-1185">Reference proteome</keyword>
<protein>
    <recommendedName>
        <fullName evidence="5">CvpA family protein</fullName>
    </recommendedName>
</protein>
<reference evidence="3 4" key="1">
    <citation type="submission" date="2017-02" db="EMBL/GenBank/DDBJ databases">
        <authorList>
            <person name="Peterson S.W."/>
        </authorList>
    </citation>
    <scope>NUCLEOTIDE SEQUENCE [LARGE SCALE GENOMIC DNA]</scope>
    <source>
        <strain evidence="3 4">ATCC 51222</strain>
    </source>
</reference>
<keyword evidence="2" id="KW-0472">Membrane</keyword>
<dbReference type="RefSeq" id="WP_078767866.1">
    <property type="nucleotide sequence ID" value="NZ_FUWW01000003.1"/>
</dbReference>
<accession>A0A1T4KA56</accession>
<feature type="region of interest" description="Disordered" evidence="1">
    <location>
        <begin position="517"/>
        <end position="553"/>
    </location>
</feature>
<feature type="transmembrane region" description="Helical" evidence="2">
    <location>
        <begin position="112"/>
        <end position="135"/>
    </location>
</feature>
<keyword evidence="2" id="KW-1133">Transmembrane helix</keyword>
<feature type="compositionally biased region" description="Basic and acidic residues" evidence="1">
    <location>
        <begin position="517"/>
        <end position="526"/>
    </location>
</feature>
<feature type="transmembrane region" description="Helical" evidence="2">
    <location>
        <begin position="74"/>
        <end position="92"/>
    </location>
</feature>
<evidence type="ECO:0000313" key="3">
    <source>
        <dbReference type="EMBL" id="SJZ39195.1"/>
    </source>
</evidence>
<dbReference type="EMBL" id="FUWW01000003">
    <property type="protein sequence ID" value="SJZ39195.1"/>
    <property type="molecule type" value="Genomic_DNA"/>
</dbReference>
<feature type="transmembrane region" description="Helical" evidence="2">
    <location>
        <begin position="44"/>
        <end position="62"/>
    </location>
</feature>
<dbReference type="OrthoDB" id="3169575at2"/>
<organism evidence="3 4">
    <name type="scientific">Eubacterium coprostanoligenes</name>
    <dbReference type="NCBI Taxonomy" id="290054"/>
    <lineage>
        <taxon>Bacteria</taxon>
        <taxon>Bacillati</taxon>
        <taxon>Bacillota</taxon>
        <taxon>Clostridia</taxon>
        <taxon>Eubacteriales</taxon>
        <taxon>Eubacteriaceae</taxon>
        <taxon>Eubacterium</taxon>
    </lineage>
</organism>
<evidence type="ECO:0000256" key="2">
    <source>
        <dbReference type="SAM" id="Phobius"/>
    </source>
</evidence>
<dbReference type="Proteomes" id="UP000190657">
    <property type="component" value="Unassembled WGS sequence"/>
</dbReference>
<evidence type="ECO:0000313" key="4">
    <source>
        <dbReference type="Proteomes" id="UP000190657"/>
    </source>
</evidence>
<evidence type="ECO:0008006" key="5">
    <source>
        <dbReference type="Google" id="ProtNLM"/>
    </source>
</evidence>